<name>A0A432YUM5_9GAMM</name>
<dbReference type="Gene3D" id="3.40.50.80">
    <property type="entry name" value="Nucleotide-binding domain of ferredoxin-NADP reductase (FNR) module"/>
    <property type="match status" value="1"/>
</dbReference>
<dbReference type="NCBIfam" id="NF005963">
    <property type="entry name" value="PRK08051.1"/>
    <property type="match status" value="1"/>
</dbReference>
<keyword evidence="2" id="KW-0455">Luminescence</keyword>
<dbReference type="InterPro" id="IPR017927">
    <property type="entry name" value="FAD-bd_FR_type"/>
</dbReference>
<reference evidence="6" key="1">
    <citation type="journal article" date="2018" name="Front. Microbiol.">
        <title>Genome-Based Analysis Reveals the Taxonomy and Diversity of the Family Idiomarinaceae.</title>
        <authorList>
            <person name="Liu Y."/>
            <person name="Lai Q."/>
            <person name="Shao Z."/>
        </authorList>
    </citation>
    <scope>NUCLEOTIDE SEQUENCE [LARGE SCALE GENOMIC DNA]</scope>
    <source>
        <strain evidence="6">R22</strain>
    </source>
</reference>
<evidence type="ECO:0000259" key="4">
    <source>
        <dbReference type="PROSITE" id="PS51384"/>
    </source>
</evidence>
<comment type="similarity">
    <text evidence="3">Belongs to the Fre/LuxG FAD/NAD(P) flavoprotein oxidoreductase family.</text>
</comment>
<comment type="caution">
    <text evidence="5">The sequence shown here is derived from an EMBL/GenBank/DDBJ whole genome shotgun (WGS) entry which is preliminary data.</text>
</comment>
<dbReference type="SUPFAM" id="SSF52343">
    <property type="entry name" value="Ferredoxin reductase-like, C-terminal NADP-linked domain"/>
    <property type="match status" value="1"/>
</dbReference>
<dbReference type="RefSeq" id="WP_126782851.1">
    <property type="nucleotide sequence ID" value="NZ_PIQC01000008.1"/>
</dbReference>
<dbReference type="InterPro" id="IPR017938">
    <property type="entry name" value="Riboflavin_synthase-like_b-brl"/>
</dbReference>
<dbReference type="Proteomes" id="UP000288058">
    <property type="component" value="Unassembled WGS sequence"/>
</dbReference>
<dbReference type="InterPro" id="IPR050415">
    <property type="entry name" value="MRET"/>
</dbReference>
<organism evidence="5 6">
    <name type="scientific">Idiomarina ramblicola</name>
    <dbReference type="NCBI Taxonomy" id="263724"/>
    <lineage>
        <taxon>Bacteria</taxon>
        <taxon>Pseudomonadati</taxon>
        <taxon>Pseudomonadota</taxon>
        <taxon>Gammaproteobacteria</taxon>
        <taxon>Alteromonadales</taxon>
        <taxon>Idiomarinaceae</taxon>
        <taxon>Idiomarina</taxon>
    </lineage>
</organism>
<evidence type="ECO:0000256" key="2">
    <source>
        <dbReference type="ARBA" id="ARBA00023223"/>
    </source>
</evidence>
<dbReference type="PANTHER" id="PTHR47354">
    <property type="entry name" value="NADH OXIDOREDUCTASE HCR"/>
    <property type="match status" value="1"/>
</dbReference>
<dbReference type="InterPro" id="IPR001433">
    <property type="entry name" value="OxRdtase_FAD/NAD-bd"/>
</dbReference>
<dbReference type="GO" id="GO:0008218">
    <property type="term" value="P:bioluminescence"/>
    <property type="evidence" value="ECO:0007669"/>
    <property type="project" value="UniProtKB-KW"/>
</dbReference>
<dbReference type="PANTHER" id="PTHR47354:SF7">
    <property type="entry name" value="NAD(P)H-FLAVIN REDUCTASE"/>
    <property type="match status" value="1"/>
</dbReference>
<dbReference type="EMBL" id="PIQC01000008">
    <property type="protein sequence ID" value="RUO67023.1"/>
    <property type="molecule type" value="Genomic_DNA"/>
</dbReference>
<dbReference type="InterPro" id="IPR039261">
    <property type="entry name" value="FNR_nucleotide-bd"/>
</dbReference>
<keyword evidence="1" id="KW-0560">Oxidoreductase</keyword>
<accession>A0A432YUM5</accession>
<proteinExistence type="inferred from homology"/>
<gene>
    <name evidence="5" type="ORF">CWI78_10970</name>
</gene>
<dbReference type="SUPFAM" id="SSF63380">
    <property type="entry name" value="Riboflavin synthase domain-like"/>
    <property type="match status" value="1"/>
</dbReference>
<dbReference type="CDD" id="cd06189">
    <property type="entry name" value="flavin_oxioreductase"/>
    <property type="match status" value="1"/>
</dbReference>
<feature type="domain" description="FAD-binding FR-type" evidence="4">
    <location>
        <begin position="2"/>
        <end position="100"/>
    </location>
</feature>
<dbReference type="PRINTS" id="PR00410">
    <property type="entry name" value="PHEHYDRXLASE"/>
</dbReference>
<evidence type="ECO:0000256" key="3">
    <source>
        <dbReference type="ARBA" id="ARBA00038177"/>
    </source>
</evidence>
<evidence type="ECO:0000256" key="1">
    <source>
        <dbReference type="ARBA" id="ARBA00023002"/>
    </source>
</evidence>
<dbReference type="AlphaFoldDB" id="A0A432YUM5"/>
<evidence type="ECO:0000313" key="6">
    <source>
        <dbReference type="Proteomes" id="UP000288058"/>
    </source>
</evidence>
<sequence length="233" mass="26551">MSQQMTCKAEISRQLADAVWEVRLQLPQPVEFKAGQYLMVVMGERDKRPFSIASCPSNKSEWLLHIGATPDNSYAMEVLDKVRADGELEIDGPDGIAFYRQENTQPAVLIAGGTGFSYTYSILQQHLRLSPERPLTLYWGAKSLSDLYLHDELERLASQYEHFDYHPVVEDADNNWAYSIGLVHHAVMAREQSLPECEIYMAGRFEMIRVIRDDFVAKDVPLENLYGDALSFI</sequence>
<dbReference type="Gene3D" id="2.40.30.10">
    <property type="entry name" value="Translation factors"/>
    <property type="match status" value="1"/>
</dbReference>
<keyword evidence="6" id="KW-1185">Reference proteome</keyword>
<dbReference type="PROSITE" id="PS51384">
    <property type="entry name" value="FAD_FR"/>
    <property type="match status" value="1"/>
</dbReference>
<evidence type="ECO:0000313" key="5">
    <source>
        <dbReference type="EMBL" id="RUO67023.1"/>
    </source>
</evidence>
<dbReference type="GO" id="GO:0016491">
    <property type="term" value="F:oxidoreductase activity"/>
    <property type="evidence" value="ECO:0007669"/>
    <property type="project" value="UniProtKB-KW"/>
</dbReference>
<dbReference type="OrthoDB" id="9806195at2"/>
<dbReference type="Pfam" id="PF00175">
    <property type="entry name" value="NAD_binding_1"/>
    <property type="match status" value="1"/>
</dbReference>
<protein>
    <submittedName>
        <fullName evidence="5">NAD(P)H-flavin reductase</fullName>
    </submittedName>
</protein>